<reference evidence="1 4" key="2">
    <citation type="submission" date="2019-06" db="EMBL/GenBank/DDBJ databases">
        <title>Whole genome shotgun sequence of Brevibacillus formosus NBRC 15716.</title>
        <authorList>
            <person name="Hosoyama A."/>
            <person name="Uohara A."/>
            <person name="Ohji S."/>
            <person name="Ichikawa N."/>
        </authorList>
    </citation>
    <scope>NUCLEOTIDE SEQUENCE [LARGE SCALE GENOMIC DNA]</scope>
    <source>
        <strain evidence="1 4">NBRC 15716</strain>
    </source>
</reference>
<organism evidence="2 3">
    <name type="scientific">Brevibacillus formosus</name>
    <dbReference type="NCBI Taxonomy" id="54913"/>
    <lineage>
        <taxon>Bacteria</taxon>
        <taxon>Bacillati</taxon>
        <taxon>Bacillota</taxon>
        <taxon>Bacilli</taxon>
        <taxon>Bacillales</taxon>
        <taxon>Paenibacillaceae</taxon>
        <taxon>Brevibacillus</taxon>
    </lineage>
</organism>
<evidence type="ECO:0000313" key="2">
    <source>
        <dbReference type="EMBL" id="KLH96767.1"/>
    </source>
</evidence>
<name>A0A837KG80_9BACL</name>
<dbReference type="GeneID" id="87587807"/>
<comment type="caution">
    <text evidence="2">The sequence shown here is derived from an EMBL/GenBank/DDBJ whole genome shotgun (WGS) entry which is preliminary data.</text>
</comment>
<keyword evidence="4" id="KW-1185">Reference proteome</keyword>
<accession>A0A837KG80</accession>
<proteinExistence type="predicted"/>
<dbReference type="AlphaFoldDB" id="A0A837KG80"/>
<evidence type="ECO:0000313" key="4">
    <source>
        <dbReference type="Proteomes" id="UP000319498"/>
    </source>
</evidence>
<dbReference type="RefSeq" id="WP_047072960.1">
    <property type="nucleotide sequence ID" value="NZ_BJOL01000014.1"/>
</dbReference>
<sequence length="99" mass="11086">MKNIKILTSYDDVDGSIVADIFDGILISDRYAITYDKMSLAFATVTQVYGHNGVYSTDAELFEIEVGDDFDISSLYHFGLTEFLMCIAEHNVIVKDMNA</sequence>
<evidence type="ECO:0000313" key="1">
    <source>
        <dbReference type="EMBL" id="GED58439.1"/>
    </source>
</evidence>
<reference evidence="2 3" key="1">
    <citation type="submission" date="2015-05" db="EMBL/GenBank/DDBJ databases">
        <title>Genome sequencing project for genomic taxonomy and phylogenomics of Bacillus-like bacteria.</title>
        <authorList>
            <person name="Liu B."/>
            <person name="Wang J."/>
            <person name="Zhu Y."/>
            <person name="Liu G."/>
            <person name="Chen Q."/>
            <person name="Chen Z."/>
            <person name="Lan J."/>
            <person name="Che J."/>
            <person name="Ge C."/>
            <person name="Shi H."/>
            <person name="Pan Z."/>
            <person name="Liu X."/>
        </authorList>
    </citation>
    <scope>NUCLEOTIDE SEQUENCE [LARGE SCALE GENOMIC DNA]</scope>
    <source>
        <strain evidence="2 3">DSM 9885</strain>
    </source>
</reference>
<dbReference type="Proteomes" id="UP000035218">
    <property type="component" value="Unassembled WGS sequence"/>
</dbReference>
<gene>
    <name evidence="2" type="ORF">AA984_22425</name>
    <name evidence="1" type="ORF">BFO01nite_25710</name>
</gene>
<dbReference type="Proteomes" id="UP000319498">
    <property type="component" value="Unassembled WGS sequence"/>
</dbReference>
<dbReference type="EMBL" id="LDCN01000008">
    <property type="protein sequence ID" value="KLH96767.1"/>
    <property type="molecule type" value="Genomic_DNA"/>
</dbReference>
<protein>
    <submittedName>
        <fullName evidence="2">Uncharacterized protein</fullName>
    </submittedName>
</protein>
<evidence type="ECO:0000313" key="3">
    <source>
        <dbReference type="Proteomes" id="UP000035218"/>
    </source>
</evidence>
<dbReference type="EMBL" id="BJOL01000014">
    <property type="protein sequence ID" value="GED58439.1"/>
    <property type="molecule type" value="Genomic_DNA"/>
</dbReference>